<proteinExistence type="predicted"/>
<gene>
    <name evidence="1" type="ORF">BO85DRAFT_471958</name>
</gene>
<dbReference type="InterPro" id="IPR051035">
    <property type="entry name" value="Mito_inheritance_9"/>
</dbReference>
<dbReference type="AlphaFoldDB" id="A0A8G1QV09"/>
<dbReference type="PANTHER" id="PTHR36091">
    <property type="entry name" value="ALTERED INHERITANCE OF MITOCHONDRIA PROTEIN 9, MITOCHONDRIAL"/>
    <property type="match status" value="1"/>
</dbReference>
<dbReference type="GeneID" id="37165927"/>
<dbReference type="InterPro" id="IPR011009">
    <property type="entry name" value="Kinase-like_dom_sf"/>
</dbReference>
<evidence type="ECO:0000313" key="1">
    <source>
        <dbReference type="EMBL" id="RAH53367.1"/>
    </source>
</evidence>
<dbReference type="SUPFAM" id="SSF56112">
    <property type="entry name" value="Protein kinase-like (PK-like)"/>
    <property type="match status" value="1"/>
</dbReference>
<dbReference type="EMBL" id="KZ825077">
    <property type="protein sequence ID" value="RAH53367.1"/>
    <property type="molecule type" value="Genomic_DNA"/>
</dbReference>
<organism evidence="1 2">
    <name type="scientific">Aspergillus piperis CBS 112811</name>
    <dbReference type="NCBI Taxonomy" id="1448313"/>
    <lineage>
        <taxon>Eukaryota</taxon>
        <taxon>Fungi</taxon>
        <taxon>Dikarya</taxon>
        <taxon>Ascomycota</taxon>
        <taxon>Pezizomycotina</taxon>
        <taxon>Eurotiomycetes</taxon>
        <taxon>Eurotiomycetidae</taxon>
        <taxon>Eurotiales</taxon>
        <taxon>Aspergillaceae</taxon>
        <taxon>Aspergillus</taxon>
        <taxon>Aspergillus subgen. Circumdati</taxon>
    </lineage>
</organism>
<reference evidence="1 2" key="1">
    <citation type="submission" date="2018-02" db="EMBL/GenBank/DDBJ databases">
        <title>The genomes of Aspergillus section Nigri reveals drivers in fungal speciation.</title>
        <authorList>
            <consortium name="DOE Joint Genome Institute"/>
            <person name="Vesth T.C."/>
            <person name="Nybo J."/>
            <person name="Theobald S."/>
            <person name="Brandl J."/>
            <person name="Frisvad J.C."/>
            <person name="Nielsen K.F."/>
            <person name="Lyhne E.K."/>
            <person name="Kogle M.E."/>
            <person name="Kuo A."/>
            <person name="Riley R."/>
            <person name="Clum A."/>
            <person name="Nolan M."/>
            <person name="Lipzen A."/>
            <person name="Salamov A."/>
            <person name="Henrissat B."/>
            <person name="Wiebenga A."/>
            <person name="De vries R.P."/>
            <person name="Grigoriev I.V."/>
            <person name="Mortensen U.H."/>
            <person name="Andersen M.R."/>
            <person name="Baker S.E."/>
        </authorList>
    </citation>
    <scope>NUCLEOTIDE SEQUENCE [LARGE SCALE GENOMIC DNA]</scope>
    <source>
        <strain evidence="1 2">CBS 112811</strain>
    </source>
</reference>
<dbReference type="GO" id="GO:0005739">
    <property type="term" value="C:mitochondrion"/>
    <property type="evidence" value="ECO:0007669"/>
    <property type="project" value="TreeGrafter"/>
</dbReference>
<evidence type="ECO:0000313" key="2">
    <source>
        <dbReference type="Proteomes" id="UP000249526"/>
    </source>
</evidence>
<accession>A0A8G1QV09</accession>
<evidence type="ECO:0008006" key="3">
    <source>
        <dbReference type="Google" id="ProtNLM"/>
    </source>
</evidence>
<dbReference type="Proteomes" id="UP000249526">
    <property type="component" value="Unassembled WGS sequence"/>
</dbReference>
<dbReference type="PANTHER" id="PTHR36091:SF2">
    <property type="entry name" value="AMINOGLYCOSIDE PHOSPHOTRANSFERASE DOMAIN-CONTAINING PROTEIN"/>
    <property type="match status" value="1"/>
</dbReference>
<protein>
    <recommendedName>
        <fullName evidence="3">Aminoglycoside phosphotransferase domain-containing protein</fullName>
    </recommendedName>
</protein>
<name>A0A8G1QV09_9EURO</name>
<dbReference type="Gene3D" id="3.30.200.20">
    <property type="entry name" value="Phosphorylase Kinase, domain 1"/>
    <property type="match status" value="1"/>
</dbReference>
<keyword evidence="2" id="KW-1185">Reference proteome</keyword>
<sequence>MATTITLPYYAPDIPYTLPSASEIDAAPDISLAYGGRRIVEIGEHFVVKFGTGVNLVEGENMLFVQENTKQHTGRRCLLDEIFWTYDPEPSINGPYSLPAGGKCTAVNSRLPRGSFPLHFRLNEHLRLSERFPKFDVLALQNIVSSASGYSISELQSFSKLSEGGYNRVFEATFSDEKCVLARLPYPSTVPEHYTVASEAATMRYLRLHGFRIPEVYAWCSTKANLIGVEYIIMEKLDVTPLGHRWFSMTQKEQHKIMTQIVEWETRLMSLKFLPLGRTKLEEPGSTAFCIGPIAHYSWWHGERSIINIDLGPWSLSVDIFRAVGERELSWAKAYAKPRLPYERLYRDIYEFKRVSPDTHVTDLPNNILVSDINEITGLIDWQHCAILPLGIVAGIPAHFQNYGDPESEMLKQPQLKLPSDYNFMSPSEQNSVKEIHCRRVIHFLYAALTKMLNQDHYKAIFDQSIIFRQRLFQSAGTPWEGDSVSLRAELIRSILNRSAIVQINKVAPPVDYPEDVRETVDLDAQQREADVAMEEMRHALGVDIMGWVPNEDYKGARRLASEIKKRFPFDDYDQGAQANV</sequence>
<dbReference type="RefSeq" id="XP_025511289.1">
    <property type="nucleotide sequence ID" value="XM_025662525.1"/>
</dbReference>